<accession>A0AAD8LHE8</accession>
<organism evidence="2 3">
    <name type="scientific">Babesia gibsoni</name>
    <dbReference type="NCBI Taxonomy" id="33632"/>
    <lineage>
        <taxon>Eukaryota</taxon>
        <taxon>Sar</taxon>
        <taxon>Alveolata</taxon>
        <taxon>Apicomplexa</taxon>
        <taxon>Aconoidasida</taxon>
        <taxon>Piroplasmida</taxon>
        <taxon>Babesiidae</taxon>
        <taxon>Babesia</taxon>
    </lineage>
</organism>
<gene>
    <name evidence="2" type="ORF">BgAZ_302330</name>
</gene>
<evidence type="ECO:0000313" key="3">
    <source>
        <dbReference type="Proteomes" id="UP001230268"/>
    </source>
</evidence>
<feature type="transmembrane region" description="Helical" evidence="1">
    <location>
        <begin position="150"/>
        <end position="169"/>
    </location>
</feature>
<feature type="transmembrane region" description="Helical" evidence="1">
    <location>
        <begin position="175"/>
        <end position="197"/>
    </location>
</feature>
<keyword evidence="1" id="KW-0812">Transmembrane</keyword>
<sequence length="338" mass="37514">MKTVSEDQGVPSGYPDMDNQHAPKFIWFIANSICVLALLLQGYSLYTPEWRIAQPITYNYMHMGIKRQHLVGVTSYGLHGIVYDNGTFLQSWQSKVNNVKNKGYTAIQYNEQIGRGTYRSFDASYCSNACRDAILVRMEGYEQLMHLNKLLSIALVVACILGGMGLGWYVLFGDNASICGGLWMSAAVTAVISLLYWKQRTYALWRTICSSQQMPFPEIGQNVIYSFLTAAMLVGASLVVLLSRLLVTFVHNIQAKRYLKAHMSNMQAGPNSFDAMAFPIPFDPIPPAAPAAAPPQPGLNPSQLFSGIGFASNQNAGYMYPQDPNGSRPSMWNTNLKY</sequence>
<keyword evidence="1" id="KW-1133">Transmembrane helix</keyword>
<dbReference type="AlphaFoldDB" id="A0AAD8LHE8"/>
<reference evidence="2" key="1">
    <citation type="submission" date="2023-08" db="EMBL/GenBank/DDBJ databases">
        <title>Draft sequence of the Babesia gibsoni genome.</title>
        <authorList>
            <person name="Yamagishi J.Y."/>
            <person name="Xuan X.X."/>
        </authorList>
    </citation>
    <scope>NUCLEOTIDE SEQUENCE</scope>
    <source>
        <strain evidence="2">Azabu</strain>
    </source>
</reference>
<dbReference type="Proteomes" id="UP001230268">
    <property type="component" value="Unassembled WGS sequence"/>
</dbReference>
<evidence type="ECO:0000313" key="2">
    <source>
        <dbReference type="EMBL" id="KAK1442715.1"/>
    </source>
</evidence>
<feature type="transmembrane region" description="Helical" evidence="1">
    <location>
        <begin position="25"/>
        <end position="46"/>
    </location>
</feature>
<feature type="transmembrane region" description="Helical" evidence="1">
    <location>
        <begin position="223"/>
        <end position="247"/>
    </location>
</feature>
<name>A0AAD8LHE8_BABGI</name>
<keyword evidence="3" id="KW-1185">Reference proteome</keyword>
<keyword evidence="1" id="KW-0472">Membrane</keyword>
<evidence type="ECO:0000256" key="1">
    <source>
        <dbReference type="SAM" id="Phobius"/>
    </source>
</evidence>
<protein>
    <submittedName>
        <fullName evidence="2">Uncharacterized protein</fullName>
    </submittedName>
</protein>
<dbReference type="EMBL" id="JAVEPI010000003">
    <property type="protein sequence ID" value="KAK1442715.1"/>
    <property type="molecule type" value="Genomic_DNA"/>
</dbReference>
<proteinExistence type="predicted"/>
<comment type="caution">
    <text evidence="2">The sequence shown here is derived from an EMBL/GenBank/DDBJ whole genome shotgun (WGS) entry which is preliminary data.</text>
</comment>